<name>A0A2U1NPD2_ARTAN</name>
<reference evidence="5 6" key="1">
    <citation type="journal article" date="2018" name="Mol. Plant">
        <title>The genome of Artemisia annua provides insight into the evolution of Asteraceae family and artemisinin biosynthesis.</title>
        <authorList>
            <person name="Shen Q."/>
            <person name="Zhang L."/>
            <person name="Liao Z."/>
            <person name="Wang S."/>
            <person name="Yan T."/>
            <person name="Shi P."/>
            <person name="Liu M."/>
            <person name="Fu X."/>
            <person name="Pan Q."/>
            <person name="Wang Y."/>
            <person name="Lv Z."/>
            <person name="Lu X."/>
            <person name="Zhang F."/>
            <person name="Jiang W."/>
            <person name="Ma Y."/>
            <person name="Chen M."/>
            <person name="Hao X."/>
            <person name="Li L."/>
            <person name="Tang Y."/>
            <person name="Lv G."/>
            <person name="Zhou Y."/>
            <person name="Sun X."/>
            <person name="Brodelius P.E."/>
            <person name="Rose J.K.C."/>
            <person name="Tang K."/>
        </authorList>
    </citation>
    <scope>NUCLEOTIDE SEQUENCE [LARGE SCALE GENOMIC DNA]</scope>
    <source>
        <strain evidence="6">cv. Huhao1</strain>
        <tissue evidence="5">Leaf</tissue>
    </source>
</reference>
<dbReference type="Gene3D" id="1.10.510.10">
    <property type="entry name" value="Transferase(Phosphotransferase) domain 1"/>
    <property type="match status" value="1"/>
</dbReference>
<keyword evidence="1" id="KW-0732">Signal</keyword>
<proteinExistence type="predicted"/>
<dbReference type="Proteomes" id="UP000245207">
    <property type="component" value="Unassembled WGS sequence"/>
</dbReference>
<dbReference type="InterPro" id="IPR011009">
    <property type="entry name" value="Kinase-like_dom_sf"/>
</dbReference>
<evidence type="ECO:0000259" key="3">
    <source>
        <dbReference type="Pfam" id="PF00954"/>
    </source>
</evidence>
<dbReference type="InterPro" id="IPR000858">
    <property type="entry name" value="S_locus_glycoprot_dom"/>
</dbReference>
<dbReference type="EMBL" id="PKPP01002427">
    <property type="protein sequence ID" value="PWA75328.1"/>
    <property type="molecule type" value="Genomic_DNA"/>
</dbReference>
<feature type="domain" description="S-locus glycoprotein" evidence="3">
    <location>
        <begin position="71"/>
        <end position="156"/>
    </location>
</feature>
<dbReference type="PANTHER" id="PTHR32444">
    <property type="entry name" value="BULB-TYPE LECTIN DOMAIN-CONTAINING PROTEIN"/>
    <property type="match status" value="1"/>
</dbReference>
<dbReference type="Pfam" id="PF00954">
    <property type="entry name" value="S_locus_glycop"/>
    <property type="match status" value="1"/>
</dbReference>
<dbReference type="STRING" id="35608.A0A2U1NPD2"/>
<dbReference type="OrthoDB" id="4062651at2759"/>
<protein>
    <submittedName>
        <fullName evidence="5">Apple-like protein</fullName>
    </submittedName>
</protein>
<evidence type="ECO:0000313" key="6">
    <source>
        <dbReference type="Proteomes" id="UP000245207"/>
    </source>
</evidence>
<comment type="caution">
    <text evidence="5">The sequence shown here is derived from an EMBL/GenBank/DDBJ whole genome shotgun (WGS) entry which is preliminary data.</text>
</comment>
<dbReference type="PANTHER" id="PTHR32444:SF246">
    <property type="entry name" value="S-LOCUS-SPECIFIC GLYCOPROTEIN S13-LIKE"/>
    <property type="match status" value="1"/>
</dbReference>
<dbReference type="AlphaFoldDB" id="A0A2U1NPD2"/>
<gene>
    <name evidence="5" type="ORF">CTI12_AA242080</name>
</gene>
<evidence type="ECO:0000256" key="1">
    <source>
        <dbReference type="ARBA" id="ARBA00022729"/>
    </source>
</evidence>
<organism evidence="5 6">
    <name type="scientific">Artemisia annua</name>
    <name type="common">Sweet wormwood</name>
    <dbReference type="NCBI Taxonomy" id="35608"/>
    <lineage>
        <taxon>Eukaryota</taxon>
        <taxon>Viridiplantae</taxon>
        <taxon>Streptophyta</taxon>
        <taxon>Embryophyta</taxon>
        <taxon>Tracheophyta</taxon>
        <taxon>Spermatophyta</taxon>
        <taxon>Magnoliopsida</taxon>
        <taxon>eudicotyledons</taxon>
        <taxon>Gunneridae</taxon>
        <taxon>Pentapetalae</taxon>
        <taxon>asterids</taxon>
        <taxon>campanulids</taxon>
        <taxon>Asterales</taxon>
        <taxon>Asteraceae</taxon>
        <taxon>Asteroideae</taxon>
        <taxon>Anthemideae</taxon>
        <taxon>Artemisiinae</taxon>
        <taxon>Artemisia</taxon>
    </lineage>
</organism>
<keyword evidence="2" id="KW-1015">Disulfide bond</keyword>
<accession>A0A2U1NPD2</accession>
<keyword evidence="6" id="KW-1185">Reference proteome</keyword>
<feature type="domain" description="S-locus receptor kinase C-terminal" evidence="4">
    <location>
        <begin position="313"/>
        <end position="351"/>
    </location>
</feature>
<evidence type="ECO:0000259" key="4">
    <source>
        <dbReference type="Pfam" id="PF11883"/>
    </source>
</evidence>
<dbReference type="GO" id="GO:0004674">
    <property type="term" value="F:protein serine/threonine kinase activity"/>
    <property type="evidence" value="ECO:0007669"/>
    <property type="project" value="InterPro"/>
</dbReference>
<dbReference type="InterPro" id="IPR021820">
    <property type="entry name" value="S-locus_recpt_kinase_C"/>
</dbReference>
<sequence length="351" mass="40087">MKIISNKKTGKEMRLTSWVNGEDPRLGIFSMGLDPNRHQFYIWKGNEPYMRSNVYATTSSYTTHYNQGLSAYFAFDVKEDGVSLVYTLSKNTVRSRVTLSPSGQIQVLIWEQTAWKVQSQVPISTCDFYGYCGPFTVCEKNDPVSVYKCLNNFYPKSHNEWSVGNWTAYAYQNVPYEVTIVCLNWFRELVGIERHNVYNVRDLYVRIHNSKLERIERELLGFDSICTTSGSGDVHNSAELVSFSLRSALAATVSEWAWEIWMEGRGVELIDPSTRDNCKPLQAVKCINVGLLCVQEMMNDRPTMSEVIVMLSNETATIPLPKKPAFKIHRSSQMPISYSDNEVTVTNIDPR</sequence>
<dbReference type="SUPFAM" id="SSF56112">
    <property type="entry name" value="Protein kinase-like (PK-like)"/>
    <property type="match status" value="1"/>
</dbReference>
<dbReference type="Pfam" id="PF11883">
    <property type="entry name" value="DUF3403"/>
    <property type="match status" value="1"/>
</dbReference>
<evidence type="ECO:0000313" key="5">
    <source>
        <dbReference type="EMBL" id="PWA75328.1"/>
    </source>
</evidence>
<evidence type="ECO:0000256" key="2">
    <source>
        <dbReference type="ARBA" id="ARBA00023157"/>
    </source>
</evidence>
<dbReference type="GO" id="GO:0048544">
    <property type="term" value="P:recognition of pollen"/>
    <property type="evidence" value="ECO:0007669"/>
    <property type="project" value="InterPro"/>
</dbReference>